<dbReference type="PROSITE" id="PS50088">
    <property type="entry name" value="ANK_REPEAT"/>
    <property type="match status" value="4"/>
</dbReference>
<dbReference type="Pfam" id="PF12796">
    <property type="entry name" value="Ank_2"/>
    <property type="match status" value="4"/>
</dbReference>
<feature type="region of interest" description="Disordered" evidence="4">
    <location>
        <begin position="848"/>
        <end position="888"/>
    </location>
</feature>
<sequence>MAQYGQNKALLELCSASIQSGNNSAVRMLEYMTETRTPRAGFSALANEHLEASRPLFAAMTGLTELQRERGQLPADTYNTLRDVLRQYRTNLTVLNKMVNKLLDDEHKHGISKLTRGIRLMFNEGELDKMKASLAQCRTAAKAIPEVFGWLLREIHIDTGLSMGYTALASVTGSADPTRGVARKAPELIPETPLPLRSPFNDSTPMLSGTMKDLRHDLPSPPWSDGSDHSYEHLGSEHTISRQLHHRGGPIHAEEQMGHRALYEIPTHPVRIPVDLTTVSRWKPKHTQGANNSAASNALYVALQEKNHKMIEHLLDSGVPANHPSGNSLIRIAINNHDLDSVRLLLVFGADVNASDPDDITPLYAATECAFYEAAQLLLTYGADPDVAAGPNQESPFALTLHHGRAHFALLYLKYGADTDDELESGDTPFMKAINRTAPCHLVDLMLLYEASVNKKNSRGESPLFVAINADRPDIVAALLDHGALPNVPGPKHMLWPAVHHPKILELLLDKGADLRKAPGVLELATSINSIEAVKILLKHGVDVNAKKDGIFTPLCTAIRDDREKLVDLLLASGADPNLPASEYPAFKCVTHHRAHLLPKLLAAGADADEPAGIVETAVAHNNQDALILLLNAGLDPDARDAAGHTALTTAITKNDLGYIDILLARKANAGVRGHDWPVNMAVKNPEILAKLLPHLTTAAIPKGALELAVQANQLESVKLLLEAGVAVEDKNGGVFSPLTTAIREDRKEIFYYLLDEAGADPNKPGEHLPIIKAIRRHRQDDLSYIEHLLHKGADMNLMYRGWNAVLQALDKGDDKTLQLLAEMGTPNLEVKDDDGHSVLEIMRARGMKEEEQILMHGPKEKRTGRKPTTDRARKDSSTLGASGRTRV</sequence>
<dbReference type="InterPro" id="IPR002110">
    <property type="entry name" value="Ankyrin_rpt"/>
</dbReference>
<organism evidence="5 6">
    <name type="scientific">Cryoendolithus antarcticus</name>
    <dbReference type="NCBI Taxonomy" id="1507870"/>
    <lineage>
        <taxon>Eukaryota</taxon>
        <taxon>Fungi</taxon>
        <taxon>Dikarya</taxon>
        <taxon>Ascomycota</taxon>
        <taxon>Pezizomycotina</taxon>
        <taxon>Dothideomycetes</taxon>
        <taxon>Dothideomycetidae</taxon>
        <taxon>Cladosporiales</taxon>
        <taxon>Cladosporiaceae</taxon>
        <taxon>Cryoendolithus</taxon>
    </lineage>
</organism>
<protein>
    <submittedName>
        <fullName evidence="5">Uncharacterized protein</fullName>
    </submittedName>
</protein>
<evidence type="ECO:0000256" key="3">
    <source>
        <dbReference type="PROSITE-ProRule" id="PRU00023"/>
    </source>
</evidence>
<dbReference type="EMBL" id="NAJO01000079">
    <property type="protein sequence ID" value="OQN95777.1"/>
    <property type="molecule type" value="Genomic_DNA"/>
</dbReference>
<dbReference type="AlphaFoldDB" id="A0A1V8S9U4"/>
<dbReference type="Proteomes" id="UP000192596">
    <property type="component" value="Unassembled WGS sequence"/>
</dbReference>
<dbReference type="SUPFAM" id="SSF48403">
    <property type="entry name" value="Ankyrin repeat"/>
    <property type="match status" value="2"/>
</dbReference>
<dbReference type="Gene3D" id="1.25.40.20">
    <property type="entry name" value="Ankyrin repeat-containing domain"/>
    <property type="match status" value="3"/>
</dbReference>
<dbReference type="SMART" id="SM00248">
    <property type="entry name" value="ANK"/>
    <property type="match status" value="13"/>
</dbReference>
<dbReference type="PANTHER" id="PTHR24198:SF165">
    <property type="entry name" value="ANKYRIN REPEAT-CONTAINING PROTEIN-RELATED"/>
    <property type="match status" value="1"/>
</dbReference>
<keyword evidence="1" id="KW-0677">Repeat</keyword>
<dbReference type="STRING" id="1507870.A0A1V8S9U4"/>
<evidence type="ECO:0000256" key="2">
    <source>
        <dbReference type="ARBA" id="ARBA00023043"/>
    </source>
</evidence>
<dbReference type="PANTHER" id="PTHR24198">
    <property type="entry name" value="ANKYRIN REPEAT AND PROTEIN KINASE DOMAIN-CONTAINING PROTEIN"/>
    <property type="match status" value="1"/>
</dbReference>
<accession>A0A1V8S9U4</accession>
<keyword evidence="6" id="KW-1185">Reference proteome</keyword>
<evidence type="ECO:0000313" key="5">
    <source>
        <dbReference type="EMBL" id="OQN95777.1"/>
    </source>
</evidence>
<dbReference type="PROSITE" id="PS50297">
    <property type="entry name" value="ANK_REP_REGION"/>
    <property type="match status" value="2"/>
</dbReference>
<proteinExistence type="predicted"/>
<feature type="repeat" description="ANK" evidence="3">
    <location>
        <begin position="325"/>
        <end position="357"/>
    </location>
</feature>
<feature type="compositionally biased region" description="Basic and acidic residues" evidence="4">
    <location>
        <begin position="848"/>
        <end position="877"/>
    </location>
</feature>
<evidence type="ECO:0000256" key="4">
    <source>
        <dbReference type="SAM" id="MobiDB-lite"/>
    </source>
</evidence>
<name>A0A1V8S9U4_9PEZI</name>
<feature type="repeat" description="ANK" evidence="3">
    <location>
        <begin position="358"/>
        <end position="390"/>
    </location>
</feature>
<evidence type="ECO:0000256" key="1">
    <source>
        <dbReference type="ARBA" id="ARBA00022737"/>
    </source>
</evidence>
<dbReference type="InParanoid" id="A0A1V8S9U4"/>
<feature type="repeat" description="ANK" evidence="3">
    <location>
        <begin position="459"/>
        <end position="491"/>
    </location>
</feature>
<keyword evidence="2 3" id="KW-0040">ANK repeat</keyword>
<feature type="repeat" description="ANK" evidence="3">
    <location>
        <begin position="522"/>
        <end position="549"/>
    </location>
</feature>
<comment type="caution">
    <text evidence="5">The sequence shown here is derived from an EMBL/GenBank/DDBJ whole genome shotgun (WGS) entry which is preliminary data.</text>
</comment>
<dbReference type="InterPro" id="IPR036770">
    <property type="entry name" value="Ankyrin_rpt-contain_sf"/>
</dbReference>
<gene>
    <name evidence="5" type="ORF">B0A48_17967</name>
</gene>
<dbReference type="OrthoDB" id="426293at2759"/>
<reference evidence="6" key="1">
    <citation type="submission" date="2017-03" db="EMBL/GenBank/DDBJ databases">
        <title>Genomes of endolithic fungi from Antarctica.</title>
        <authorList>
            <person name="Coleine C."/>
            <person name="Masonjones S."/>
            <person name="Stajich J.E."/>
        </authorList>
    </citation>
    <scope>NUCLEOTIDE SEQUENCE [LARGE SCALE GENOMIC DNA]</scope>
    <source>
        <strain evidence="6">CCFEE 5527</strain>
    </source>
</reference>
<evidence type="ECO:0000313" key="6">
    <source>
        <dbReference type="Proteomes" id="UP000192596"/>
    </source>
</evidence>